<dbReference type="EMBL" id="CAQQ02071018">
    <property type="status" value="NOT_ANNOTATED_CDS"/>
    <property type="molecule type" value="Genomic_DNA"/>
</dbReference>
<proteinExistence type="predicted"/>
<dbReference type="EMBL" id="CAQQ02071017">
    <property type="status" value="NOT_ANNOTATED_CDS"/>
    <property type="molecule type" value="Genomic_DNA"/>
</dbReference>
<dbReference type="EMBL" id="CAQQ02071020">
    <property type="status" value="NOT_ANNOTATED_CDS"/>
    <property type="molecule type" value="Genomic_DNA"/>
</dbReference>
<evidence type="ECO:0000313" key="2">
    <source>
        <dbReference type="Proteomes" id="UP000015102"/>
    </source>
</evidence>
<dbReference type="AlphaFoldDB" id="T1GN42"/>
<dbReference type="EMBL" id="CAQQ02071019">
    <property type="status" value="NOT_ANNOTATED_CDS"/>
    <property type="molecule type" value="Genomic_DNA"/>
</dbReference>
<keyword evidence="2" id="KW-1185">Reference proteome</keyword>
<dbReference type="Proteomes" id="UP000015102">
    <property type="component" value="Unassembled WGS sequence"/>
</dbReference>
<evidence type="ECO:0000313" key="1">
    <source>
        <dbReference type="EnsemblMetazoa" id="MESCA004982-PA"/>
    </source>
</evidence>
<dbReference type="HOGENOM" id="CLU_1291820_0_0_1"/>
<reference evidence="2" key="1">
    <citation type="submission" date="2013-02" db="EMBL/GenBank/DDBJ databases">
        <authorList>
            <person name="Hughes D."/>
        </authorList>
    </citation>
    <scope>NUCLEOTIDE SEQUENCE</scope>
    <source>
        <strain>Durham</strain>
        <strain evidence="2">NC isolate 2 -- Noor lab</strain>
    </source>
</reference>
<sequence>CNNVTKCILCTSGWDLIYSLSGDEPSGRFRLVDKCSPGSSILSCSIPIGYVNQLYIVLHQFKPSLFQKTRSSISNWEVVESPCRKPLTALKLLDISPVTFIQLVGIGSLLGKTHLKLEYHTSFSFCSDKLSGRFRLVDKISPGSSILGCSFPIGFWFSINKKSSLYAIDILKFDKTRDTPKHHRLNLNYNDFVQNVDYFDDYGVETVCFDDGNS</sequence>
<reference evidence="1" key="2">
    <citation type="submission" date="2015-06" db="UniProtKB">
        <authorList>
            <consortium name="EnsemblMetazoa"/>
        </authorList>
    </citation>
    <scope>IDENTIFICATION</scope>
</reference>
<organism evidence="1 2">
    <name type="scientific">Megaselia scalaris</name>
    <name type="common">Humpbacked fly</name>
    <name type="synonym">Phora scalaris</name>
    <dbReference type="NCBI Taxonomy" id="36166"/>
    <lineage>
        <taxon>Eukaryota</taxon>
        <taxon>Metazoa</taxon>
        <taxon>Ecdysozoa</taxon>
        <taxon>Arthropoda</taxon>
        <taxon>Hexapoda</taxon>
        <taxon>Insecta</taxon>
        <taxon>Pterygota</taxon>
        <taxon>Neoptera</taxon>
        <taxon>Endopterygota</taxon>
        <taxon>Diptera</taxon>
        <taxon>Brachycera</taxon>
        <taxon>Muscomorpha</taxon>
        <taxon>Platypezoidea</taxon>
        <taxon>Phoridae</taxon>
        <taxon>Megaseliini</taxon>
        <taxon>Megaselia</taxon>
    </lineage>
</organism>
<accession>T1GN42</accession>
<dbReference type="EnsemblMetazoa" id="MESCA004982-RA">
    <property type="protein sequence ID" value="MESCA004982-PA"/>
    <property type="gene ID" value="MESCA004982"/>
</dbReference>
<name>T1GN42_MEGSC</name>
<dbReference type="EMBL" id="CAQQ02071016">
    <property type="status" value="NOT_ANNOTATED_CDS"/>
    <property type="molecule type" value="Genomic_DNA"/>
</dbReference>
<protein>
    <submittedName>
        <fullName evidence="1">Uncharacterized protein</fullName>
    </submittedName>
</protein>